<dbReference type="RefSeq" id="WP_310267609.1">
    <property type="nucleotide sequence ID" value="NZ_JAVDXU010000002.1"/>
</dbReference>
<evidence type="ECO:0000313" key="4">
    <source>
        <dbReference type="EMBL" id="MDR7271078.1"/>
    </source>
</evidence>
<dbReference type="Gene3D" id="3.40.190.10">
    <property type="entry name" value="Periplasmic binding protein-like II"/>
    <property type="match status" value="2"/>
</dbReference>
<sequence length="264" mass="29036">MNPASIPTLLSGLMLAATGLAAQACGPYTAALYPYARFYYEDPKTGPAGIDKEMFEELSRRSGCELRTVVESRIRIWDQMRRGGVQMTLSALMSPERREIAEMVPYAQGRYQVLMRRELAARINSIAAFEADPRLKLLDVRGYAHGPTIDAWVARMRGQGRLVEAGDFKTAARMLKAGRADALLALPSGWGIAQSAFDDPDELVPVDVTPNERNAVALAMVHSMPEADRLRLRRALQSMLADGTVHEILKRHLGEKGAKAAAIE</sequence>
<feature type="domain" description="Solute-binding protein family 3/N-terminal" evidence="3">
    <location>
        <begin position="27"/>
        <end position="256"/>
    </location>
</feature>
<dbReference type="PANTHER" id="PTHR35936">
    <property type="entry name" value="MEMBRANE-BOUND LYTIC MUREIN TRANSGLYCOSYLASE F"/>
    <property type="match status" value="1"/>
</dbReference>
<evidence type="ECO:0000313" key="5">
    <source>
        <dbReference type="Proteomes" id="UP001180453"/>
    </source>
</evidence>
<dbReference type="EMBL" id="JAVDXU010000002">
    <property type="protein sequence ID" value="MDR7271078.1"/>
    <property type="molecule type" value="Genomic_DNA"/>
</dbReference>
<dbReference type="PANTHER" id="PTHR35936:SF35">
    <property type="entry name" value="L-CYSTINE-BINDING PROTEIN TCYJ"/>
    <property type="match status" value="1"/>
</dbReference>
<keyword evidence="1 2" id="KW-0732">Signal</keyword>
<proteinExistence type="predicted"/>
<dbReference type="SUPFAM" id="SSF53850">
    <property type="entry name" value="Periplasmic binding protein-like II"/>
    <property type="match status" value="1"/>
</dbReference>
<name>A0ABU1YQQ7_ROSSA</name>
<dbReference type="Pfam" id="PF00497">
    <property type="entry name" value="SBP_bac_3"/>
    <property type="match status" value="1"/>
</dbReference>
<evidence type="ECO:0000256" key="2">
    <source>
        <dbReference type="SAM" id="SignalP"/>
    </source>
</evidence>
<feature type="signal peptide" evidence="2">
    <location>
        <begin position="1"/>
        <end position="24"/>
    </location>
</feature>
<evidence type="ECO:0000259" key="3">
    <source>
        <dbReference type="SMART" id="SM00062"/>
    </source>
</evidence>
<keyword evidence="5" id="KW-1185">Reference proteome</keyword>
<evidence type="ECO:0000256" key="1">
    <source>
        <dbReference type="ARBA" id="ARBA00022729"/>
    </source>
</evidence>
<dbReference type="SMART" id="SM00062">
    <property type="entry name" value="PBPb"/>
    <property type="match status" value="1"/>
</dbReference>
<gene>
    <name evidence="4" type="ORF">J2X20_003736</name>
</gene>
<dbReference type="InterPro" id="IPR001638">
    <property type="entry name" value="Solute-binding_3/MltF_N"/>
</dbReference>
<dbReference type="Proteomes" id="UP001180453">
    <property type="component" value="Unassembled WGS sequence"/>
</dbReference>
<accession>A0ABU1YQQ7</accession>
<protein>
    <submittedName>
        <fullName evidence="4">Polar amino acid transport system substrate-binding protein</fullName>
    </submittedName>
</protein>
<organism evidence="4 5">
    <name type="scientific">Roseateles saccharophilus</name>
    <name type="common">Pseudomonas saccharophila</name>
    <dbReference type="NCBI Taxonomy" id="304"/>
    <lineage>
        <taxon>Bacteria</taxon>
        <taxon>Pseudomonadati</taxon>
        <taxon>Pseudomonadota</taxon>
        <taxon>Betaproteobacteria</taxon>
        <taxon>Burkholderiales</taxon>
        <taxon>Sphaerotilaceae</taxon>
        <taxon>Roseateles</taxon>
    </lineage>
</organism>
<comment type="caution">
    <text evidence="4">The sequence shown here is derived from an EMBL/GenBank/DDBJ whole genome shotgun (WGS) entry which is preliminary data.</text>
</comment>
<feature type="chain" id="PRO_5045567170" evidence="2">
    <location>
        <begin position="25"/>
        <end position="264"/>
    </location>
</feature>
<reference evidence="4 5" key="1">
    <citation type="submission" date="2023-07" db="EMBL/GenBank/DDBJ databases">
        <title>Sorghum-associated microbial communities from plants grown in Nebraska, USA.</title>
        <authorList>
            <person name="Schachtman D."/>
        </authorList>
    </citation>
    <scope>NUCLEOTIDE SEQUENCE [LARGE SCALE GENOMIC DNA]</scope>
    <source>
        <strain evidence="4 5">BE314</strain>
    </source>
</reference>